<feature type="transmembrane region" description="Helical" evidence="1">
    <location>
        <begin position="6"/>
        <end position="29"/>
    </location>
</feature>
<accession>A0A9N9J3W3</accession>
<protein>
    <submittedName>
        <fullName evidence="2">15806_t:CDS:1</fullName>
    </submittedName>
</protein>
<comment type="caution">
    <text evidence="2">The sequence shown here is derived from an EMBL/GenBank/DDBJ whole genome shotgun (WGS) entry which is preliminary data.</text>
</comment>
<dbReference type="EMBL" id="CAJVPV010042070">
    <property type="protein sequence ID" value="CAG8763298.1"/>
    <property type="molecule type" value="Genomic_DNA"/>
</dbReference>
<name>A0A9N9J3W3_9GLOM</name>
<gene>
    <name evidence="2" type="ORF">AMORRO_LOCUS16083</name>
</gene>
<feature type="non-terminal residue" evidence="2">
    <location>
        <position position="1"/>
    </location>
</feature>
<reference evidence="2" key="1">
    <citation type="submission" date="2021-06" db="EMBL/GenBank/DDBJ databases">
        <authorList>
            <person name="Kallberg Y."/>
            <person name="Tangrot J."/>
            <person name="Rosling A."/>
        </authorList>
    </citation>
    <scope>NUCLEOTIDE SEQUENCE</scope>
    <source>
        <strain evidence="2">CL551</strain>
    </source>
</reference>
<sequence>IGSIGAIGAIGELFSGLGVLLLEVLFLFVSTCGKSLDNVFPKLVPELCPFSFLSRSFESMLLSGPDDARLLEVELPIVL</sequence>
<dbReference type="Proteomes" id="UP000789342">
    <property type="component" value="Unassembled WGS sequence"/>
</dbReference>
<evidence type="ECO:0000313" key="3">
    <source>
        <dbReference type="Proteomes" id="UP000789342"/>
    </source>
</evidence>
<proteinExistence type="predicted"/>
<evidence type="ECO:0000256" key="1">
    <source>
        <dbReference type="SAM" id="Phobius"/>
    </source>
</evidence>
<organism evidence="2 3">
    <name type="scientific">Acaulospora morrowiae</name>
    <dbReference type="NCBI Taxonomy" id="94023"/>
    <lineage>
        <taxon>Eukaryota</taxon>
        <taxon>Fungi</taxon>
        <taxon>Fungi incertae sedis</taxon>
        <taxon>Mucoromycota</taxon>
        <taxon>Glomeromycotina</taxon>
        <taxon>Glomeromycetes</taxon>
        <taxon>Diversisporales</taxon>
        <taxon>Acaulosporaceae</taxon>
        <taxon>Acaulospora</taxon>
    </lineage>
</organism>
<keyword evidence="1" id="KW-0472">Membrane</keyword>
<keyword evidence="3" id="KW-1185">Reference proteome</keyword>
<dbReference type="AlphaFoldDB" id="A0A9N9J3W3"/>
<keyword evidence="1" id="KW-0812">Transmembrane</keyword>
<evidence type="ECO:0000313" key="2">
    <source>
        <dbReference type="EMBL" id="CAG8763298.1"/>
    </source>
</evidence>
<keyword evidence="1" id="KW-1133">Transmembrane helix</keyword>